<dbReference type="NCBIfam" id="NF003676">
    <property type="entry name" value="PRK05303.1"/>
    <property type="match status" value="1"/>
</dbReference>
<comment type="similarity">
    <text evidence="5">Belongs to the FlgI family.</text>
</comment>
<accession>A0A292YDA9</accession>
<comment type="function">
    <text evidence="1 5">Assembles around the rod to form the L-ring and probably protects the motor/basal body from shearing forces during rotation.</text>
</comment>
<evidence type="ECO:0000256" key="4">
    <source>
        <dbReference type="ARBA" id="ARBA00023143"/>
    </source>
</evidence>
<evidence type="ECO:0000313" key="6">
    <source>
        <dbReference type="EMBL" id="GAX87668.1"/>
    </source>
</evidence>
<keyword evidence="7" id="KW-1185">Reference proteome</keyword>
<dbReference type="GO" id="GO:0009428">
    <property type="term" value="C:bacterial-type flagellum basal body, distal rod, P ring"/>
    <property type="evidence" value="ECO:0007669"/>
    <property type="project" value="InterPro"/>
</dbReference>
<dbReference type="OrthoDB" id="9786431at2"/>
<keyword evidence="3" id="KW-0732">Signal</keyword>
<dbReference type="Pfam" id="PF02119">
    <property type="entry name" value="FlgI"/>
    <property type="match status" value="1"/>
</dbReference>
<evidence type="ECO:0000256" key="1">
    <source>
        <dbReference type="ARBA" id="ARBA00002591"/>
    </source>
</evidence>
<gene>
    <name evidence="5" type="primary">flgI</name>
    <name evidence="6" type="ORF">LNAT_P0965</name>
</gene>
<dbReference type="GO" id="GO:0071973">
    <property type="term" value="P:bacterial-type flagellum-dependent cell motility"/>
    <property type="evidence" value="ECO:0007669"/>
    <property type="project" value="InterPro"/>
</dbReference>
<dbReference type="PANTHER" id="PTHR30381:SF0">
    <property type="entry name" value="FLAGELLAR P-RING PROTEIN"/>
    <property type="match status" value="1"/>
</dbReference>
<comment type="subunit">
    <text evidence="5">The basal body constitutes a major portion of the flagellar organelle and consists of four rings (L,P,S, and M) mounted on a central rod.</text>
</comment>
<dbReference type="Proteomes" id="UP000217944">
    <property type="component" value="Unassembled WGS sequence"/>
</dbReference>
<dbReference type="EMBL" id="BDME01000002">
    <property type="protein sequence ID" value="GAX87668.1"/>
    <property type="molecule type" value="Genomic_DNA"/>
</dbReference>
<keyword evidence="6" id="KW-0966">Cell projection</keyword>
<protein>
    <recommendedName>
        <fullName evidence="5">Flagellar P-ring protein</fullName>
    </recommendedName>
    <alternativeName>
        <fullName evidence="5">Basal body P-ring protein</fullName>
    </alternativeName>
</protein>
<evidence type="ECO:0000256" key="3">
    <source>
        <dbReference type="ARBA" id="ARBA00022729"/>
    </source>
</evidence>
<dbReference type="PANTHER" id="PTHR30381">
    <property type="entry name" value="FLAGELLAR P-RING PERIPLASMIC PROTEIN FLGI"/>
    <property type="match status" value="1"/>
</dbReference>
<dbReference type="InterPro" id="IPR001782">
    <property type="entry name" value="Flag_FlgI"/>
</dbReference>
<dbReference type="AlphaFoldDB" id="A0A292YDA9"/>
<reference evidence="6 7" key="1">
    <citation type="journal article" date="2017" name="Syst. Appl. Microbiol.">
        <title>Lebetimonas natsushimae sp. nov., a novel strictly anaerobic, moderately thermophilic chemoautotroph isolated from a deep-sea hydrothermal vent polychaete nest in the Mid-Okinawa Trough.</title>
        <authorList>
            <person name="Nagata R."/>
            <person name="Takaki Y."/>
            <person name="Tame A."/>
            <person name="Nunoura T."/>
            <person name="Muto H."/>
            <person name="Mino S."/>
            <person name="Sawayama S."/>
            <person name="Takai K."/>
            <person name="Nakagawa S."/>
        </authorList>
    </citation>
    <scope>NUCLEOTIDE SEQUENCE [LARGE SCALE GENOMIC DNA]</scope>
    <source>
        <strain evidence="6 7">HS1857</strain>
    </source>
</reference>
<evidence type="ECO:0000256" key="2">
    <source>
        <dbReference type="ARBA" id="ARBA00004117"/>
    </source>
</evidence>
<comment type="caution">
    <text evidence="6">The sequence shown here is derived from an EMBL/GenBank/DDBJ whole genome shotgun (WGS) entry which is preliminary data.</text>
</comment>
<keyword evidence="6" id="KW-0282">Flagellum</keyword>
<organism evidence="6 7">
    <name type="scientific">Lebetimonas natsushimae</name>
    <dbReference type="NCBI Taxonomy" id="1936991"/>
    <lineage>
        <taxon>Bacteria</taxon>
        <taxon>Pseudomonadati</taxon>
        <taxon>Campylobacterota</taxon>
        <taxon>Epsilonproteobacteria</taxon>
        <taxon>Nautiliales</taxon>
        <taxon>Nautiliaceae</taxon>
        <taxon>Lebetimonas</taxon>
    </lineage>
</organism>
<name>A0A292YDA9_9BACT</name>
<keyword evidence="4 5" id="KW-0975">Bacterial flagellum</keyword>
<evidence type="ECO:0000313" key="7">
    <source>
        <dbReference type="Proteomes" id="UP000217944"/>
    </source>
</evidence>
<dbReference type="RefSeq" id="WP_096258928.1">
    <property type="nucleotide sequence ID" value="NZ_BDME01000002.1"/>
</dbReference>
<evidence type="ECO:0000256" key="5">
    <source>
        <dbReference type="HAMAP-Rule" id="MF_00416"/>
    </source>
</evidence>
<dbReference type="PRINTS" id="PR01010">
    <property type="entry name" value="FLGPRINGFLGI"/>
</dbReference>
<dbReference type="GO" id="GO:0005198">
    <property type="term" value="F:structural molecule activity"/>
    <property type="evidence" value="ECO:0007669"/>
    <property type="project" value="InterPro"/>
</dbReference>
<comment type="subcellular location">
    <subcellularLocation>
        <location evidence="2 5">Bacterial flagellum basal body</location>
    </subcellularLocation>
</comment>
<sequence>MTKIDGFERALTLAFFAIFYIFISTNLFADKIKNVSSIIGVRDNQLIGYGLVVGLNGTGDSTSSKFTNQTLSNLLKNVNVKLDPKDIKSKNVAAVMVTATLPPFAREGDKIDVTISSIGDATSLEGGVLLITPLKGVNGKIYALAQGPVSMGGFNLKGGLKQKHFTTTVKIPNGATVERAVVWDLYHQNYATLSLKRSDFDLAINIQNALNKKFKEKVAVAVDPRTIKLKKPKNLSMPEFLAEVENTKISTQMPDVIVIDERTGTVVAGSDITVKPTVITYGDFVIKIKKETTILNLTQMFQKFNASPQDIIAILENLKASNAINAKLIIN</sequence>
<dbReference type="GO" id="GO:0030288">
    <property type="term" value="C:outer membrane-bounded periplasmic space"/>
    <property type="evidence" value="ECO:0007669"/>
    <property type="project" value="InterPro"/>
</dbReference>
<keyword evidence="6" id="KW-0969">Cilium</keyword>
<proteinExistence type="inferred from homology"/>
<dbReference type="HAMAP" id="MF_00416">
    <property type="entry name" value="FlgI"/>
    <property type="match status" value="1"/>
</dbReference>